<dbReference type="PANTHER" id="PTHR32268">
    <property type="entry name" value="HOMOSERINE O-ACETYLTRANSFERASE"/>
    <property type="match status" value="1"/>
</dbReference>
<dbReference type="NCBIfam" id="NF001209">
    <property type="entry name" value="PRK00175.1"/>
    <property type="match status" value="1"/>
</dbReference>
<dbReference type="GO" id="GO:0009001">
    <property type="term" value="F:serine O-acetyltransferase activity"/>
    <property type="evidence" value="ECO:0007669"/>
    <property type="project" value="TreeGrafter"/>
</dbReference>
<evidence type="ECO:0000313" key="3">
    <source>
        <dbReference type="EMBL" id="CAE4574196.1"/>
    </source>
</evidence>
<dbReference type="NCBIfam" id="TIGR01392">
    <property type="entry name" value="homoserO_Ac_trn"/>
    <property type="match status" value="1"/>
</dbReference>
<dbReference type="InterPro" id="IPR008220">
    <property type="entry name" value="HAT_MetX-like"/>
</dbReference>
<dbReference type="InterPro" id="IPR029058">
    <property type="entry name" value="AB_hydrolase_fold"/>
</dbReference>
<dbReference type="InterPro" id="IPR000073">
    <property type="entry name" value="AB_hydrolase_1"/>
</dbReference>
<name>A0A7S4Q845_9DINO</name>
<dbReference type="GO" id="GO:0009086">
    <property type="term" value="P:methionine biosynthetic process"/>
    <property type="evidence" value="ECO:0007669"/>
    <property type="project" value="TreeGrafter"/>
</dbReference>
<dbReference type="Pfam" id="PF00561">
    <property type="entry name" value="Abhydrolase_1"/>
    <property type="match status" value="1"/>
</dbReference>
<dbReference type="EMBL" id="HBNR01020798">
    <property type="protein sequence ID" value="CAE4574196.1"/>
    <property type="molecule type" value="Transcribed_RNA"/>
</dbReference>
<dbReference type="Gene3D" id="3.40.50.1820">
    <property type="entry name" value="alpha/beta hydrolase"/>
    <property type="match status" value="1"/>
</dbReference>
<organism evidence="3">
    <name type="scientific">Alexandrium monilatum</name>
    <dbReference type="NCBI Taxonomy" id="311494"/>
    <lineage>
        <taxon>Eukaryota</taxon>
        <taxon>Sar</taxon>
        <taxon>Alveolata</taxon>
        <taxon>Dinophyceae</taxon>
        <taxon>Gonyaulacales</taxon>
        <taxon>Pyrocystaceae</taxon>
        <taxon>Alexandrium</taxon>
    </lineage>
</organism>
<proteinExistence type="inferred from homology"/>
<comment type="similarity">
    <text evidence="1">Belongs to the AB hydrolase superfamily. MetX family.</text>
</comment>
<protein>
    <recommendedName>
        <fullName evidence="2">AB hydrolase-1 domain-containing protein</fullName>
    </recommendedName>
</protein>
<feature type="domain" description="AB hydrolase-1" evidence="2">
    <location>
        <begin position="118"/>
        <end position="404"/>
    </location>
</feature>
<gene>
    <name evidence="3" type="ORF">AMON00008_LOCUS13815</name>
</gene>
<reference evidence="3" key="1">
    <citation type="submission" date="2021-01" db="EMBL/GenBank/DDBJ databases">
        <authorList>
            <person name="Corre E."/>
            <person name="Pelletier E."/>
            <person name="Niang G."/>
            <person name="Scheremetjew M."/>
            <person name="Finn R."/>
            <person name="Kale V."/>
            <person name="Holt S."/>
            <person name="Cochrane G."/>
            <person name="Meng A."/>
            <person name="Brown T."/>
            <person name="Cohen L."/>
        </authorList>
    </citation>
    <scope>NUCLEOTIDE SEQUENCE</scope>
    <source>
        <strain evidence="3">CCMP3105</strain>
    </source>
</reference>
<dbReference type="AlphaFoldDB" id="A0A7S4Q845"/>
<dbReference type="GO" id="GO:0009092">
    <property type="term" value="P:homoserine metabolic process"/>
    <property type="evidence" value="ECO:0007669"/>
    <property type="project" value="TreeGrafter"/>
</dbReference>
<accession>A0A7S4Q845</accession>
<dbReference type="GO" id="GO:0004414">
    <property type="term" value="F:homoserine O-acetyltransferase activity"/>
    <property type="evidence" value="ECO:0007669"/>
    <property type="project" value="TreeGrafter"/>
</dbReference>
<evidence type="ECO:0000259" key="2">
    <source>
        <dbReference type="Pfam" id="PF00561"/>
    </source>
</evidence>
<sequence>MMWRQLRSLGRTGEAHLARSLCARSLPAVRAPSSARGFANLVGEREPDYVTGDLTGYKVFHRKDPFHLSTGAELPELRVAYETWGELNAHRDNAILLQCGMSASSHACSHTRNQVRGWWEDFIGPGRPLDTNLFHVICTNNLGGCFGSSGPSSFHPADGRRYGSRFPRFDVYDQVAAQFALLDYLGIEKLHACVGASLGGMQSICAAGRFPDRVGKFVTISACAKSFPGSMAFRHAQRQAVMSDPNFKGGDYYEGELPASGLRLARQLGTITYRSGQEWHQRFGQRRHKEAPAPKDLNVEFEIERYLMHQGEKWVNNYDPNSMLWISKAMDSFTMEKADEDGRPSLIEGLADAMQPALVIGVQHDVLFPVWQQKEVADTLRAAGNRRVVYYELDSIYGHDAFLLDAVSIGPAVKGHLEQEPNGAAHLWQDMAATAANCLQAVVSRSSTADSLRDLYRALASGSEAVDRERLRKVVRLIWDGKLTQAQVDTVFEKHLPNQAVTLDQFLGIRESLVEAEHEGAYETYLP</sequence>
<dbReference type="GO" id="GO:0006535">
    <property type="term" value="P:cysteine biosynthetic process from serine"/>
    <property type="evidence" value="ECO:0007669"/>
    <property type="project" value="TreeGrafter"/>
</dbReference>
<dbReference type="HAMAP" id="MF_00296">
    <property type="entry name" value="MetX_acyltransf"/>
    <property type="match status" value="1"/>
</dbReference>
<dbReference type="PANTHER" id="PTHR32268:SF16">
    <property type="entry name" value="SERINE O-SUCCINYLTRANSFERASE"/>
    <property type="match status" value="1"/>
</dbReference>
<dbReference type="SUPFAM" id="SSF53474">
    <property type="entry name" value="alpha/beta-Hydrolases"/>
    <property type="match status" value="1"/>
</dbReference>
<dbReference type="GO" id="GO:0005739">
    <property type="term" value="C:mitochondrion"/>
    <property type="evidence" value="ECO:0007669"/>
    <property type="project" value="TreeGrafter"/>
</dbReference>
<evidence type="ECO:0000256" key="1">
    <source>
        <dbReference type="ARBA" id="ARBA00006886"/>
    </source>
</evidence>